<gene>
    <name evidence="1" type="ORF">S06H3_42929</name>
</gene>
<accession>X1NEZ7</accession>
<organism evidence="1">
    <name type="scientific">marine sediment metagenome</name>
    <dbReference type="NCBI Taxonomy" id="412755"/>
    <lineage>
        <taxon>unclassified sequences</taxon>
        <taxon>metagenomes</taxon>
        <taxon>ecological metagenomes</taxon>
    </lineage>
</organism>
<dbReference type="EMBL" id="BARV01026583">
    <property type="protein sequence ID" value="GAI42592.1"/>
    <property type="molecule type" value="Genomic_DNA"/>
</dbReference>
<evidence type="ECO:0000313" key="1">
    <source>
        <dbReference type="EMBL" id="GAI42592.1"/>
    </source>
</evidence>
<protein>
    <submittedName>
        <fullName evidence="1">Uncharacterized protein</fullName>
    </submittedName>
</protein>
<comment type="caution">
    <text evidence="1">The sequence shown here is derived from an EMBL/GenBank/DDBJ whole genome shotgun (WGS) entry which is preliminary data.</text>
</comment>
<feature type="non-terminal residue" evidence="1">
    <location>
        <position position="51"/>
    </location>
</feature>
<dbReference type="AlphaFoldDB" id="X1NEZ7"/>
<sequence>MLRLWICLHLPSLSLEVFRPSWSTELAVAVLEKERVHIASRMAMQAGIRLQ</sequence>
<reference evidence="1" key="1">
    <citation type="journal article" date="2014" name="Front. Microbiol.">
        <title>High frequency of phylogenetically diverse reductive dehalogenase-homologous genes in deep subseafloor sedimentary metagenomes.</title>
        <authorList>
            <person name="Kawai M."/>
            <person name="Futagami T."/>
            <person name="Toyoda A."/>
            <person name="Takaki Y."/>
            <person name="Nishi S."/>
            <person name="Hori S."/>
            <person name="Arai W."/>
            <person name="Tsubouchi T."/>
            <person name="Morono Y."/>
            <person name="Uchiyama I."/>
            <person name="Ito T."/>
            <person name="Fujiyama A."/>
            <person name="Inagaki F."/>
            <person name="Takami H."/>
        </authorList>
    </citation>
    <scope>NUCLEOTIDE SEQUENCE</scope>
    <source>
        <strain evidence="1">Expedition CK06-06</strain>
    </source>
</reference>
<name>X1NEZ7_9ZZZZ</name>
<proteinExistence type="predicted"/>